<dbReference type="InterPro" id="IPR054052">
    <property type="entry name" value="Y16Q-like"/>
</dbReference>
<name>A0A4J2DIU2_STREE</name>
<dbReference type="Pfam" id="PF21825">
    <property type="entry name" value="crAss001_48"/>
    <property type="match status" value="1"/>
</dbReference>
<dbReference type="EMBL" id="CAATIG010000004">
    <property type="protein sequence ID" value="VNQ54452.1"/>
    <property type="molecule type" value="Genomic_DNA"/>
</dbReference>
<proteinExistence type="predicted"/>
<sequence>MDKKLIGLDLTHIADGGLQEKLDKELEKVFDNILDLNTDAKAKRKVTITLTMSANEERTVVDTTMEVKSKFAPQNGVATTILRMIEEYKQLKERTNKLSLMISNYYVGTLDFKLKCPIELLETQHYTMCAYLKILEQRAEIENIEF</sequence>
<organism evidence="1">
    <name type="scientific">Streptococcus pneumoniae</name>
    <dbReference type="NCBI Taxonomy" id="1313"/>
    <lineage>
        <taxon>Bacteria</taxon>
        <taxon>Bacillati</taxon>
        <taxon>Bacillota</taxon>
        <taxon>Bacilli</taxon>
        <taxon>Lactobacillales</taxon>
        <taxon>Streptococcaceae</taxon>
        <taxon>Streptococcus</taxon>
    </lineage>
</organism>
<dbReference type="RefSeq" id="WP_248279644.1">
    <property type="nucleotide sequence ID" value="NZ_JAAAQV010000072.1"/>
</dbReference>
<protein>
    <submittedName>
        <fullName evidence="1">Phage protein</fullName>
    </submittedName>
</protein>
<accession>A0A4J2DIU2</accession>
<reference evidence="1" key="1">
    <citation type="submission" date="2019-04" db="EMBL/GenBank/DDBJ databases">
        <authorList>
            <consortium name="Pathogen Informatics"/>
        </authorList>
    </citation>
    <scope>NUCLEOTIDE SEQUENCE</scope>
    <source>
        <strain evidence="1">GPSC5</strain>
    </source>
</reference>
<gene>
    <name evidence="1" type="ORF">SAMEA3353538_01181</name>
</gene>
<evidence type="ECO:0000313" key="1">
    <source>
        <dbReference type="EMBL" id="VNQ54452.1"/>
    </source>
</evidence>
<dbReference type="AlphaFoldDB" id="A0A4J2DIU2"/>